<feature type="transmembrane region" description="Helical" evidence="3">
    <location>
        <begin position="232"/>
        <end position="253"/>
    </location>
</feature>
<comment type="caution">
    <text evidence="5">The sequence shown here is derived from an EMBL/GenBank/DDBJ whole genome shotgun (WGS) entry which is preliminary data.</text>
</comment>
<gene>
    <name evidence="5" type="ORF">A7C99_6473</name>
</gene>
<dbReference type="SUPFAM" id="SSF103473">
    <property type="entry name" value="MFS general substrate transporter"/>
    <property type="match status" value="2"/>
</dbReference>
<keyword evidence="3" id="KW-0472">Membrane</keyword>
<dbReference type="Gene3D" id="1.20.1250.20">
    <property type="entry name" value="MFS general substrate transporter like domains"/>
    <property type="match status" value="3"/>
</dbReference>
<dbReference type="InterPro" id="IPR020846">
    <property type="entry name" value="MFS_dom"/>
</dbReference>
<sequence>MHTNHQELPSTNASSTTTLAENPYGSHSRDISVDDVHKAEAIPSNSLDKAPDGGLIAWTQATMAHLVVFNTRGFANSFGIFQAYYKGYLGRSRADIAWIGSIQIFLIFMIGTFSGRAIDAGYYRTILVAGLFLQILEVFMTSVAQEYWQIFLAQVSTYFSKRRAMAMAITSGGGATGGIVFPLVAQQLLPKISTFSHDIIGISSSTSLTILLITNAVGIPGRAILAFVADRYTGLLSMYIPMSLAAGISLYAWSAVRDLSGLVVFSVMYGLFAAACQGLFIASCSSLTVDLSKMGTRTGMVFTIVSFATLTGPPLAGMLIEKRNGDYLYVQFFGGTSFVLGSLILIGARSAHTGTNWKCRVEFGLDSVYQTGPDTCATGGDFGPFRSVEESTISHLTMPATRTDVLSWYVTTSTLGSALGIEAAGHIASFLKRLRGSRQDITDVYHAMFWIYVAMGVLSMIFACLMSRKCESTEVQVKSNTERPRETDPLLISGIAREDTHEQNDVLVGRLWLKSKIAELSQETLCVVIKLRVLLTIDSLADGMVSYALTYYYLMRKFGLTKSYLGDIMSICFLLMAISTAFAGPLARRLWLINTMVFTHLPSSLAVLLLPVPQSVGLTIVLLFIRTGLNNMDQGPRVAFIAAVVKPEERTAVMGITAMLRTLGSTIRPSLTGFLADTDKFWIAFVVAEALRVAYDGGLFYLLT</sequence>
<evidence type="ECO:0000256" key="3">
    <source>
        <dbReference type="SAM" id="Phobius"/>
    </source>
</evidence>
<accession>A0A178EPC6</accession>
<dbReference type="VEuPathDB" id="FungiDB:TERG_03012"/>
<evidence type="ECO:0000259" key="4">
    <source>
        <dbReference type="PROSITE" id="PS50850"/>
    </source>
</evidence>
<feature type="transmembrane region" description="Helical" evidence="3">
    <location>
        <begin position="121"/>
        <end position="143"/>
    </location>
</feature>
<reference evidence="5 6" key="1">
    <citation type="submission" date="2016-05" db="EMBL/GenBank/DDBJ databases">
        <title>Genome sequencing of Trichophyton rubrum CMCC(F)T1i isolated from hair.</title>
        <authorList>
            <person name="Zhan P."/>
            <person name="Tao Y."/>
            <person name="Liu W."/>
        </authorList>
    </citation>
    <scope>NUCLEOTIDE SEQUENCE [LARGE SCALE GENOMIC DNA]</scope>
    <source>
        <strain evidence="6">CMCC(F)T1i</strain>
    </source>
</reference>
<dbReference type="AlphaFoldDB" id="A0A178EPC6"/>
<feature type="transmembrane region" description="Helical" evidence="3">
    <location>
        <begin position="447"/>
        <end position="466"/>
    </location>
</feature>
<feature type="transmembrane region" description="Helical" evidence="3">
    <location>
        <begin position="96"/>
        <end position="115"/>
    </location>
</feature>
<name>A0A178EPC6_TRIRU</name>
<protein>
    <recommendedName>
        <fullName evidence="4">Major facilitator superfamily (MFS) profile domain-containing protein</fullName>
    </recommendedName>
</protein>
<evidence type="ECO:0000313" key="6">
    <source>
        <dbReference type="Proteomes" id="UP000243015"/>
    </source>
</evidence>
<dbReference type="Pfam" id="PF07690">
    <property type="entry name" value="MFS_1"/>
    <property type="match status" value="1"/>
</dbReference>
<proteinExistence type="predicted"/>
<dbReference type="PROSITE" id="PS50850">
    <property type="entry name" value="MFS"/>
    <property type="match status" value="1"/>
</dbReference>
<feature type="transmembrane region" description="Helical" evidence="3">
    <location>
        <begin position="564"/>
        <end position="584"/>
    </location>
</feature>
<dbReference type="VEuPathDB" id="FungiDB:TERG_03011"/>
<dbReference type="PANTHER" id="PTHR23520:SF5">
    <property type="entry name" value="TRANSPORTER, PUTATIVE (AFU_ORTHOLOGUE AFUA_3G04000)-RELATED"/>
    <property type="match status" value="1"/>
</dbReference>
<keyword evidence="3" id="KW-0812">Transmembrane</keyword>
<dbReference type="EMBL" id="LHPM01000019">
    <property type="protein sequence ID" value="OAL61902.1"/>
    <property type="molecule type" value="Genomic_DNA"/>
</dbReference>
<feature type="compositionally biased region" description="Polar residues" evidence="2">
    <location>
        <begin position="1"/>
        <end position="20"/>
    </location>
</feature>
<organism evidence="5 6">
    <name type="scientific">Trichophyton rubrum</name>
    <name type="common">Athlete's foot fungus</name>
    <name type="synonym">Epidermophyton rubrum</name>
    <dbReference type="NCBI Taxonomy" id="5551"/>
    <lineage>
        <taxon>Eukaryota</taxon>
        <taxon>Fungi</taxon>
        <taxon>Dikarya</taxon>
        <taxon>Ascomycota</taxon>
        <taxon>Pezizomycotina</taxon>
        <taxon>Eurotiomycetes</taxon>
        <taxon>Eurotiomycetidae</taxon>
        <taxon>Onygenales</taxon>
        <taxon>Arthrodermataceae</taxon>
        <taxon>Trichophyton</taxon>
    </lineage>
</organism>
<feature type="transmembrane region" description="Helical" evidence="3">
    <location>
        <begin position="294"/>
        <end position="316"/>
    </location>
</feature>
<feature type="transmembrane region" description="Helical" evidence="3">
    <location>
        <begin position="199"/>
        <end position="220"/>
    </location>
</feature>
<dbReference type="GO" id="GO:0022857">
    <property type="term" value="F:transmembrane transporter activity"/>
    <property type="evidence" value="ECO:0007669"/>
    <property type="project" value="InterPro"/>
</dbReference>
<keyword evidence="3" id="KW-1133">Transmembrane helix</keyword>
<dbReference type="InterPro" id="IPR011701">
    <property type="entry name" value="MFS"/>
</dbReference>
<dbReference type="GO" id="GO:0000329">
    <property type="term" value="C:fungal-type vacuole membrane"/>
    <property type="evidence" value="ECO:0007669"/>
    <property type="project" value="TreeGrafter"/>
</dbReference>
<feature type="transmembrane region" description="Helical" evidence="3">
    <location>
        <begin position="259"/>
        <end position="282"/>
    </location>
</feature>
<dbReference type="InterPro" id="IPR036259">
    <property type="entry name" value="MFS_trans_sf"/>
</dbReference>
<evidence type="ECO:0000256" key="1">
    <source>
        <dbReference type="ARBA" id="ARBA00004141"/>
    </source>
</evidence>
<dbReference type="PANTHER" id="PTHR23520">
    <property type="entry name" value="TRANSPORTER, PUTATIVE (AFU_ORTHOLOGUE AFUA_3G04000)-RELATED"/>
    <property type="match status" value="1"/>
</dbReference>
<evidence type="ECO:0000313" key="5">
    <source>
        <dbReference type="EMBL" id="OAL61902.1"/>
    </source>
</evidence>
<feature type="region of interest" description="Disordered" evidence="2">
    <location>
        <begin position="1"/>
        <end position="23"/>
    </location>
</feature>
<evidence type="ECO:0000256" key="2">
    <source>
        <dbReference type="SAM" id="MobiDB-lite"/>
    </source>
</evidence>
<feature type="domain" description="Major facilitator superfamily (MFS) profile" evidence="4">
    <location>
        <begin position="527"/>
        <end position="704"/>
    </location>
</feature>
<feature type="transmembrane region" description="Helical" evidence="3">
    <location>
        <begin position="164"/>
        <end position="184"/>
    </location>
</feature>
<comment type="subcellular location">
    <subcellularLocation>
        <location evidence="1">Membrane</location>
        <topology evidence="1">Multi-pass membrane protein</topology>
    </subcellularLocation>
</comment>
<feature type="transmembrane region" description="Helical" evidence="3">
    <location>
        <begin position="406"/>
        <end position="427"/>
    </location>
</feature>
<feature type="transmembrane region" description="Helical" evidence="3">
    <location>
        <begin position="604"/>
        <end position="625"/>
    </location>
</feature>
<feature type="transmembrane region" description="Helical" evidence="3">
    <location>
        <begin position="328"/>
        <end position="348"/>
    </location>
</feature>
<dbReference type="Proteomes" id="UP000243015">
    <property type="component" value="Unassembled WGS sequence"/>
</dbReference>